<feature type="compositionally biased region" description="Basic and acidic residues" evidence="1">
    <location>
        <begin position="320"/>
        <end position="342"/>
    </location>
</feature>
<dbReference type="EMBL" id="JAOQJQ010000004">
    <property type="protein sequence ID" value="MCU6762690.1"/>
    <property type="molecule type" value="Genomic_DNA"/>
</dbReference>
<accession>A0ABT2TKH3</accession>
<comment type="caution">
    <text evidence="3">The sequence shown here is derived from an EMBL/GenBank/DDBJ whole genome shotgun (WGS) entry which is preliminary data.</text>
</comment>
<keyword evidence="4" id="KW-1185">Reference proteome</keyword>
<evidence type="ECO:0000256" key="1">
    <source>
        <dbReference type="SAM" id="MobiDB-lite"/>
    </source>
</evidence>
<proteinExistence type="predicted"/>
<keyword evidence="2" id="KW-0812">Transmembrane</keyword>
<organism evidence="3 4">
    <name type="scientific">Brotonthovivens ammoniilytica</name>
    <dbReference type="NCBI Taxonomy" id="2981725"/>
    <lineage>
        <taxon>Bacteria</taxon>
        <taxon>Bacillati</taxon>
        <taxon>Bacillota</taxon>
        <taxon>Clostridia</taxon>
        <taxon>Lachnospirales</taxon>
        <taxon>Lachnospiraceae</taxon>
        <taxon>Brotonthovivens</taxon>
    </lineage>
</organism>
<feature type="transmembrane region" description="Helical" evidence="2">
    <location>
        <begin position="142"/>
        <end position="160"/>
    </location>
</feature>
<feature type="transmembrane region" description="Helical" evidence="2">
    <location>
        <begin position="27"/>
        <end position="47"/>
    </location>
</feature>
<protein>
    <recommendedName>
        <fullName evidence="5">ABC transporter permease</fullName>
    </recommendedName>
</protein>
<evidence type="ECO:0000313" key="4">
    <source>
        <dbReference type="Proteomes" id="UP001652442"/>
    </source>
</evidence>
<feature type="transmembrane region" description="Helical" evidence="2">
    <location>
        <begin position="247"/>
        <end position="267"/>
    </location>
</feature>
<keyword evidence="2" id="KW-1133">Transmembrane helix</keyword>
<dbReference type="RefSeq" id="WP_158425398.1">
    <property type="nucleotide sequence ID" value="NZ_JAOQJQ010000004.1"/>
</dbReference>
<sequence>MTTSFLLELREKFFLFMQKREKLVKPAVKFVIAFFAFLLINNTVGYMSQADNMLIVLGLAVLCAFTPSGVLIAAGAVLILLHFYALAMELCLITLLLFVLMFCLYFRFTKKIGYHVAMTSMLSFLHFPYIMPVAVGLMGKPYNVISVVCGSMVYFLVKNVRENEMLFRSFEEGANGVSKYTLAVNQIFVNKEMFLFMAAFVAAAVTVYFIRKLKVDHAWTVATIVGIVVQLVIVGGGEIFLGRAGQLLWVFIGCVISLLIAFVVQFMTHSLDYSRVENVQFEDDEYYYYVKAVPKSKIAVEDKKVWQISSQDGGGPLQQDMRETERKTLDDDHSQNQYDDELRRRTFEEFDTEEEWLDH</sequence>
<feature type="transmembrane region" description="Helical" evidence="2">
    <location>
        <begin position="112"/>
        <end position="130"/>
    </location>
</feature>
<feature type="region of interest" description="Disordered" evidence="1">
    <location>
        <begin position="309"/>
        <end position="342"/>
    </location>
</feature>
<feature type="transmembrane region" description="Helical" evidence="2">
    <location>
        <begin position="83"/>
        <end position="105"/>
    </location>
</feature>
<evidence type="ECO:0008006" key="5">
    <source>
        <dbReference type="Google" id="ProtNLM"/>
    </source>
</evidence>
<dbReference type="Proteomes" id="UP001652442">
    <property type="component" value="Unassembled WGS sequence"/>
</dbReference>
<name>A0ABT2TKH3_9FIRM</name>
<reference evidence="3 4" key="1">
    <citation type="journal article" date="2021" name="ISME Commun">
        <title>Automated analysis of genomic sequences facilitates high-throughput and comprehensive description of bacteria.</title>
        <authorList>
            <person name="Hitch T.C.A."/>
        </authorList>
    </citation>
    <scope>NUCLEOTIDE SEQUENCE [LARGE SCALE GENOMIC DNA]</scope>
    <source>
        <strain evidence="3 4">Sanger_109</strain>
    </source>
</reference>
<evidence type="ECO:0000256" key="2">
    <source>
        <dbReference type="SAM" id="Phobius"/>
    </source>
</evidence>
<gene>
    <name evidence="3" type="ORF">OCV88_10130</name>
</gene>
<feature type="transmembrane region" description="Helical" evidence="2">
    <location>
        <begin position="217"/>
        <end position="235"/>
    </location>
</feature>
<feature type="transmembrane region" description="Helical" evidence="2">
    <location>
        <begin position="54"/>
        <end position="77"/>
    </location>
</feature>
<feature type="transmembrane region" description="Helical" evidence="2">
    <location>
        <begin position="193"/>
        <end position="211"/>
    </location>
</feature>
<evidence type="ECO:0000313" key="3">
    <source>
        <dbReference type="EMBL" id="MCU6762690.1"/>
    </source>
</evidence>
<keyword evidence="2" id="KW-0472">Membrane</keyword>